<protein>
    <submittedName>
        <fullName evidence="2">Uncharacterized protein</fullName>
    </submittedName>
</protein>
<keyword evidence="1" id="KW-0812">Transmembrane</keyword>
<evidence type="ECO:0000313" key="2">
    <source>
        <dbReference type="EMBL" id="TFK97497.1"/>
    </source>
</evidence>
<dbReference type="Proteomes" id="UP000305067">
    <property type="component" value="Unassembled WGS sequence"/>
</dbReference>
<proteinExistence type="predicted"/>
<dbReference type="AlphaFoldDB" id="A0A5C3Q8K0"/>
<accession>A0A5C3Q8K0</accession>
<gene>
    <name evidence="2" type="ORF">BDV98DRAFT_264312</name>
</gene>
<evidence type="ECO:0000313" key="3">
    <source>
        <dbReference type="Proteomes" id="UP000305067"/>
    </source>
</evidence>
<keyword evidence="1" id="KW-1133">Transmembrane helix</keyword>
<feature type="transmembrane region" description="Helical" evidence="1">
    <location>
        <begin position="15"/>
        <end position="39"/>
    </location>
</feature>
<name>A0A5C3Q8K0_9AGAR</name>
<keyword evidence="3" id="KW-1185">Reference proteome</keyword>
<evidence type="ECO:0000256" key="1">
    <source>
        <dbReference type="SAM" id="Phobius"/>
    </source>
</evidence>
<sequence>MCGWTPLYLATGTLIFAYLFYLVKTIRLLVSLVLLLLLLTTRLIERRYPLGPSCSGPTNLWSFRCTHLDDGHGSVSSSLAKQIHITTRTPVQARNQLLIHSPPLMPSYDIFPLWSF</sequence>
<dbReference type="EMBL" id="ML178847">
    <property type="protein sequence ID" value="TFK97497.1"/>
    <property type="molecule type" value="Genomic_DNA"/>
</dbReference>
<organism evidence="2 3">
    <name type="scientific">Pterulicium gracile</name>
    <dbReference type="NCBI Taxonomy" id="1884261"/>
    <lineage>
        <taxon>Eukaryota</taxon>
        <taxon>Fungi</taxon>
        <taxon>Dikarya</taxon>
        <taxon>Basidiomycota</taxon>
        <taxon>Agaricomycotina</taxon>
        <taxon>Agaricomycetes</taxon>
        <taxon>Agaricomycetidae</taxon>
        <taxon>Agaricales</taxon>
        <taxon>Pleurotineae</taxon>
        <taxon>Pterulaceae</taxon>
        <taxon>Pterulicium</taxon>
    </lineage>
</organism>
<reference evidence="2 3" key="1">
    <citation type="journal article" date="2019" name="Nat. Ecol. Evol.">
        <title>Megaphylogeny resolves global patterns of mushroom evolution.</title>
        <authorList>
            <person name="Varga T."/>
            <person name="Krizsan K."/>
            <person name="Foldi C."/>
            <person name="Dima B."/>
            <person name="Sanchez-Garcia M."/>
            <person name="Sanchez-Ramirez S."/>
            <person name="Szollosi G.J."/>
            <person name="Szarkandi J.G."/>
            <person name="Papp V."/>
            <person name="Albert L."/>
            <person name="Andreopoulos W."/>
            <person name="Angelini C."/>
            <person name="Antonin V."/>
            <person name="Barry K.W."/>
            <person name="Bougher N.L."/>
            <person name="Buchanan P."/>
            <person name="Buyck B."/>
            <person name="Bense V."/>
            <person name="Catcheside P."/>
            <person name="Chovatia M."/>
            <person name="Cooper J."/>
            <person name="Damon W."/>
            <person name="Desjardin D."/>
            <person name="Finy P."/>
            <person name="Geml J."/>
            <person name="Haridas S."/>
            <person name="Hughes K."/>
            <person name="Justo A."/>
            <person name="Karasinski D."/>
            <person name="Kautmanova I."/>
            <person name="Kiss B."/>
            <person name="Kocsube S."/>
            <person name="Kotiranta H."/>
            <person name="LaButti K.M."/>
            <person name="Lechner B.E."/>
            <person name="Liimatainen K."/>
            <person name="Lipzen A."/>
            <person name="Lukacs Z."/>
            <person name="Mihaltcheva S."/>
            <person name="Morgado L.N."/>
            <person name="Niskanen T."/>
            <person name="Noordeloos M.E."/>
            <person name="Ohm R.A."/>
            <person name="Ortiz-Santana B."/>
            <person name="Ovrebo C."/>
            <person name="Racz N."/>
            <person name="Riley R."/>
            <person name="Savchenko A."/>
            <person name="Shiryaev A."/>
            <person name="Soop K."/>
            <person name="Spirin V."/>
            <person name="Szebenyi C."/>
            <person name="Tomsovsky M."/>
            <person name="Tulloss R.E."/>
            <person name="Uehling J."/>
            <person name="Grigoriev I.V."/>
            <person name="Vagvolgyi C."/>
            <person name="Papp T."/>
            <person name="Martin F.M."/>
            <person name="Miettinen O."/>
            <person name="Hibbett D.S."/>
            <person name="Nagy L.G."/>
        </authorList>
    </citation>
    <scope>NUCLEOTIDE SEQUENCE [LARGE SCALE GENOMIC DNA]</scope>
    <source>
        <strain evidence="2 3">CBS 309.79</strain>
    </source>
</reference>
<keyword evidence="1" id="KW-0472">Membrane</keyword>